<protein>
    <submittedName>
        <fullName evidence="1">Uncharacterized protein</fullName>
    </submittedName>
</protein>
<sequence>MSRKKLAWSTSVRPVQTKTAGQEVQDALPLGLRAAGGFSATLQNLLLYALIEFSSFAGFTLVHNGVNLDVPFKKQKF</sequence>
<reference evidence="1 2" key="1">
    <citation type="submission" date="2018-09" db="EMBL/GenBank/DDBJ databases">
        <title>Genomic investigation of the strawberry pathogen Phytophthora fragariae indicates pathogenicity is determined by transcriptional variation in three key races.</title>
        <authorList>
            <person name="Adams T.M."/>
            <person name="Armitage A.D."/>
            <person name="Sobczyk M.K."/>
            <person name="Bates H.J."/>
            <person name="Dunwell J.M."/>
            <person name="Nellist C.F."/>
            <person name="Harrison R.J."/>
        </authorList>
    </citation>
    <scope>NUCLEOTIDE SEQUENCE [LARGE SCALE GENOMIC DNA]</scope>
    <source>
        <strain evidence="1 2">BC-23</strain>
    </source>
</reference>
<proteinExistence type="predicted"/>
<dbReference type="Proteomes" id="UP000476176">
    <property type="component" value="Unassembled WGS sequence"/>
</dbReference>
<accession>A0A6G0N503</accession>
<dbReference type="AlphaFoldDB" id="A0A6G0N503"/>
<name>A0A6G0N503_9STRA</name>
<evidence type="ECO:0000313" key="1">
    <source>
        <dbReference type="EMBL" id="KAE9193231.1"/>
    </source>
</evidence>
<gene>
    <name evidence="1" type="ORF">PF004_g21075</name>
</gene>
<comment type="caution">
    <text evidence="1">The sequence shown here is derived from an EMBL/GenBank/DDBJ whole genome shotgun (WGS) entry which is preliminary data.</text>
</comment>
<evidence type="ECO:0000313" key="2">
    <source>
        <dbReference type="Proteomes" id="UP000476176"/>
    </source>
</evidence>
<dbReference type="EMBL" id="QXGC01001952">
    <property type="protein sequence ID" value="KAE9193231.1"/>
    <property type="molecule type" value="Genomic_DNA"/>
</dbReference>
<organism evidence="1 2">
    <name type="scientific">Phytophthora fragariae</name>
    <dbReference type="NCBI Taxonomy" id="53985"/>
    <lineage>
        <taxon>Eukaryota</taxon>
        <taxon>Sar</taxon>
        <taxon>Stramenopiles</taxon>
        <taxon>Oomycota</taxon>
        <taxon>Peronosporomycetes</taxon>
        <taxon>Peronosporales</taxon>
        <taxon>Peronosporaceae</taxon>
        <taxon>Phytophthora</taxon>
    </lineage>
</organism>